<reference evidence="11 12" key="1">
    <citation type="submission" date="2024-09" db="EMBL/GenBank/DDBJ databases">
        <title>A chromosome-level genome assembly of Gray's grenadier anchovy, Coilia grayii.</title>
        <authorList>
            <person name="Fu Z."/>
        </authorList>
    </citation>
    <scope>NUCLEOTIDE SEQUENCE [LARGE SCALE GENOMIC DNA]</scope>
    <source>
        <strain evidence="11">G4</strain>
        <tissue evidence="11">Muscle</tissue>
    </source>
</reference>
<comment type="caution">
    <text evidence="11">The sequence shown here is derived from an EMBL/GenBank/DDBJ whole genome shotgun (WGS) entry which is preliminary data.</text>
</comment>
<evidence type="ECO:0000256" key="7">
    <source>
        <dbReference type="ARBA" id="ARBA00023163"/>
    </source>
</evidence>
<dbReference type="InterPro" id="IPR036236">
    <property type="entry name" value="Znf_C2H2_sf"/>
</dbReference>
<dbReference type="InterPro" id="IPR052035">
    <property type="entry name" value="ZnF_BED_domain_contain"/>
</dbReference>
<keyword evidence="5" id="KW-0805">Transcription regulation</keyword>
<evidence type="ECO:0000256" key="9">
    <source>
        <dbReference type="PROSITE-ProRule" id="PRU00027"/>
    </source>
</evidence>
<accession>A0ABD1KFA3</accession>
<evidence type="ECO:0000256" key="5">
    <source>
        <dbReference type="ARBA" id="ARBA00023015"/>
    </source>
</evidence>
<dbReference type="AlphaFoldDB" id="A0ABD1KFA3"/>
<evidence type="ECO:0000259" key="10">
    <source>
        <dbReference type="PROSITE" id="PS50808"/>
    </source>
</evidence>
<evidence type="ECO:0000256" key="4">
    <source>
        <dbReference type="ARBA" id="ARBA00022833"/>
    </source>
</evidence>
<dbReference type="PROSITE" id="PS50808">
    <property type="entry name" value="ZF_BED"/>
    <property type="match status" value="1"/>
</dbReference>
<dbReference type="SUPFAM" id="SSF57667">
    <property type="entry name" value="beta-beta-alpha zinc fingers"/>
    <property type="match status" value="1"/>
</dbReference>
<dbReference type="GO" id="GO:0005634">
    <property type="term" value="C:nucleus"/>
    <property type="evidence" value="ECO:0007669"/>
    <property type="project" value="UniProtKB-SubCell"/>
</dbReference>
<gene>
    <name evidence="11" type="ORF">ACEWY4_007001</name>
</gene>
<evidence type="ECO:0000313" key="12">
    <source>
        <dbReference type="Proteomes" id="UP001591681"/>
    </source>
</evidence>
<evidence type="ECO:0000256" key="1">
    <source>
        <dbReference type="ARBA" id="ARBA00004123"/>
    </source>
</evidence>
<dbReference type="SMART" id="SM00614">
    <property type="entry name" value="ZnF_BED"/>
    <property type="match status" value="1"/>
</dbReference>
<keyword evidence="8" id="KW-0539">Nucleus</keyword>
<evidence type="ECO:0000256" key="8">
    <source>
        <dbReference type="ARBA" id="ARBA00023242"/>
    </source>
</evidence>
<dbReference type="Pfam" id="PF05699">
    <property type="entry name" value="Dimer_Tnp_hAT"/>
    <property type="match status" value="1"/>
</dbReference>
<comment type="subcellular location">
    <subcellularLocation>
        <location evidence="1">Nucleus</location>
    </subcellularLocation>
</comment>
<keyword evidence="2" id="KW-0479">Metal-binding</keyword>
<evidence type="ECO:0000313" key="11">
    <source>
        <dbReference type="EMBL" id="KAL2097794.1"/>
    </source>
</evidence>
<dbReference type="PANTHER" id="PTHR46481">
    <property type="entry name" value="ZINC FINGER BED DOMAIN-CONTAINING PROTEIN 4"/>
    <property type="match status" value="1"/>
</dbReference>
<dbReference type="GO" id="GO:0003677">
    <property type="term" value="F:DNA binding"/>
    <property type="evidence" value="ECO:0007669"/>
    <property type="project" value="UniProtKB-KW"/>
</dbReference>
<dbReference type="GO" id="GO:0008270">
    <property type="term" value="F:zinc ion binding"/>
    <property type="evidence" value="ECO:0007669"/>
    <property type="project" value="UniProtKB-KW"/>
</dbReference>
<keyword evidence="7" id="KW-0804">Transcription</keyword>
<dbReference type="SUPFAM" id="SSF140996">
    <property type="entry name" value="Hermes dimerisation domain"/>
    <property type="match status" value="1"/>
</dbReference>
<dbReference type="InterPro" id="IPR003656">
    <property type="entry name" value="Znf_BED"/>
</dbReference>
<keyword evidence="4" id="KW-0862">Zinc</keyword>
<dbReference type="EMBL" id="JBHFQA010000006">
    <property type="protein sequence ID" value="KAL2097794.1"/>
    <property type="molecule type" value="Genomic_DNA"/>
</dbReference>
<keyword evidence="3 9" id="KW-0863">Zinc-finger</keyword>
<evidence type="ECO:0000256" key="3">
    <source>
        <dbReference type="ARBA" id="ARBA00022771"/>
    </source>
</evidence>
<evidence type="ECO:0000256" key="6">
    <source>
        <dbReference type="ARBA" id="ARBA00023125"/>
    </source>
</evidence>
<dbReference type="PANTHER" id="PTHR46481:SF9">
    <property type="entry name" value="ZINC FINGER BED DOMAIN-CONTAINING PROTEIN 1-LIKE"/>
    <property type="match status" value="1"/>
</dbReference>
<feature type="domain" description="BED-type" evidence="10">
    <location>
        <begin position="15"/>
        <end position="70"/>
    </location>
</feature>
<evidence type="ECO:0000256" key="2">
    <source>
        <dbReference type="ARBA" id="ARBA00022723"/>
    </source>
</evidence>
<keyword evidence="12" id="KW-1185">Reference proteome</keyword>
<dbReference type="SUPFAM" id="SSF53098">
    <property type="entry name" value="Ribonuclease H-like"/>
    <property type="match status" value="1"/>
</dbReference>
<dbReference type="Proteomes" id="UP001591681">
    <property type="component" value="Unassembled WGS sequence"/>
</dbReference>
<protein>
    <recommendedName>
        <fullName evidence="10">BED-type domain-containing protein</fullName>
    </recommendedName>
</protein>
<organism evidence="11 12">
    <name type="scientific">Coilia grayii</name>
    <name type="common">Gray's grenadier anchovy</name>
    <dbReference type="NCBI Taxonomy" id="363190"/>
    <lineage>
        <taxon>Eukaryota</taxon>
        <taxon>Metazoa</taxon>
        <taxon>Chordata</taxon>
        <taxon>Craniata</taxon>
        <taxon>Vertebrata</taxon>
        <taxon>Euteleostomi</taxon>
        <taxon>Actinopterygii</taxon>
        <taxon>Neopterygii</taxon>
        <taxon>Teleostei</taxon>
        <taxon>Clupei</taxon>
        <taxon>Clupeiformes</taxon>
        <taxon>Clupeoidei</taxon>
        <taxon>Engraulidae</taxon>
        <taxon>Coilinae</taxon>
        <taxon>Coilia</taxon>
    </lineage>
</organism>
<keyword evidence="6" id="KW-0238">DNA-binding</keyword>
<dbReference type="InterPro" id="IPR008906">
    <property type="entry name" value="HATC_C_dom"/>
</dbReference>
<dbReference type="InterPro" id="IPR012337">
    <property type="entry name" value="RNaseH-like_sf"/>
</dbReference>
<sequence>MAEGGQSRLVDKKGKRSSLVWEHFGFEESDEKQQRIMCKICYKVISAPLGNTTNLFNHLKQKHKVTHDELIKKQKDKISATTSKTSMLTQSSITDTMFNATSYPTSSERHKTLTAAVGYFLAKDMQPINTVEGEGFKRMLIAFDKRYALPSRHHFNRMVLPNMYQQCRDKVTKEVSAADEFAATTDLWSSRTMEPYISLTIHFIDTEFNLKVKCLQTAFMPEDHTGQNIADGLREALAEWGLNEGKLVCITTDNAANIKLAAEINGWLRLQCFGHRLHLAIENAMKDHRICRAMGVCKKLVSSFTYSWKKKRDLEEVQKQLSLPKHSLKTECPTRWGSRQAMIDRILEQQKAIAQVLSNDRKLRHLIPSWQDIDVLEAVNKSLSPLVEFTDALSGEKYVSVSLVKPTLHLFNNSILEDQEDDTQLAKTIKHNILQYLNDKYSDQQTQEILDMASALDPRFKLKYVDEDIKEYILERLKIEMRDVKTASAMRAPFETTAQVVDTEDAVPSMKRKKGLGSFFKVTADKAAGPPPHKDQAIASEIQSYFQTESLDPEDDPLTWWRDAKTIYPRLSVLARKYLCIPATSSSSERVFSTSGNIVSCLRSSLKPDHVNRLVFLAKNL</sequence>
<proteinExistence type="predicted"/>
<dbReference type="Pfam" id="PF02892">
    <property type="entry name" value="zf-BED"/>
    <property type="match status" value="1"/>
</dbReference>
<name>A0ABD1KFA3_9TELE</name>